<dbReference type="Pfam" id="PF01612">
    <property type="entry name" value="DNA_pol_A_exo1"/>
    <property type="match status" value="1"/>
</dbReference>
<proteinExistence type="predicted"/>
<keyword evidence="5" id="KW-1185">Reference proteome</keyword>
<dbReference type="AlphaFoldDB" id="W9SVX0"/>
<evidence type="ECO:0000256" key="2">
    <source>
        <dbReference type="ARBA" id="ARBA00022801"/>
    </source>
</evidence>
<evidence type="ECO:0000259" key="3">
    <source>
        <dbReference type="SMART" id="SM00474"/>
    </source>
</evidence>
<name>W9SVX0_9ROSA</name>
<dbReference type="GO" id="GO:0006139">
    <property type="term" value="P:nucleobase-containing compound metabolic process"/>
    <property type="evidence" value="ECO:0007669"/>
    <property type="project" value="InterPro"/>
</dbReference>
<dbReference type="GO" id="GO:0003676">
    <property type="term" value="F:nucleic acid binding"/>
    <property type="evidence" value="ECO:0007669"/>
    <property type="project" value="InterPro"/>
</dbReference>
<dbReference type="Gene3D" id="3.30.420.10">
    <property type="entry name" value="Ribonuclease H-like superfamily/Ribonuclease H"/>
    <property type="match status" value="1"/>
</dbReference>
<accession>W9SVX0</accession>
<dbReference type="SMART" id="SM00474">
    <property type="entry name" value="35EXOc"/>
    <property type="match status" value="1"/>
</dbReference>
<dbReference type="STRING" id="981085.W9SVX0"/>
<dbReference type="GO" id="GO:0005634">
    <property type="term" value="C:nucleus"/>
    <property type="evidence" value="ECO:0007669"/>
    <property type="project" value="TreeGrafter"/>
</dbReference>
<keyword evidence="4" id="KW-0269">Exonuclease</keyword>
<keyword evidence="1" id="KW-0540">Nuclease</keyword>
<feature type="domain" description="3'-5' exonuclease" evidence="3">
    <location>
        <begin position="17"/>
        <end position="195"/>
    </location>
</feature>
<dbReference type="Proteomes" id="UP000030645">
    <property type="component" value="Unassembled WGS sequence"/>
</dbReference>
<sequence length="198" mass="22890">MSTQEMTIDLDFDNVLALVTSDPDMVDSWISDIERIHHRRLHRLVVGLDVEWRPSFSHHRNPIAILQLCVGRRCLVFQILHAPYIPRSLHDFLGDDSYTFVGVGIRKDIEKLEEEHDLSVEKFADVRILAANHYGNEGLKSAGMKRLADVVLDVDIEKPREVTMSAWDNWNLSFQQIRYAVTDAFVSFEMGRVLEAWQ</sequence>
<dbReference type="eggNOG" id="KOG4373">
    <property type="taxonomic scope" value="Eukaryota"/>
</dbReference>
<dbReference type="InterPro" id="IPR051132">
    <property type="entry name" value="3-5_Exonuclease_domain"/>
</dbReference>
<dbReference type="SUPFAM" id="SSF53098">
    <property type="entry name" value="Ribonuclease H-like"/>
    <property type="match status" value="1"/>
</dbReference>
<dbReference type="PANTHER" id="PTHR13620">
    <property type="entry name" value="3-5 EXONUCLEASE"/>
    <property type="match status" value="1"/>
</dbReference>
<dbReference type="EMBL" id="KE346217">
    <property type="protein sequence ID" value="EXC30707.1"/>
    <property type="molecule type" value="Genomic_DNA"/>
</dbReference>
<evidence type="ECO:0000256" key="1">
    <source>
        <dbReference type="ARBA" id="ARBA00022722"/>
    </source>
</evidence>
<dbReference type="FunFam" id="3.30.420.10:FF:000054">
    <property type="entry name" value="Werner Syndrome-like exonuclease"/>
    <property type="match status" value="1"/>
</dbReference>
<dbReference type="GO" id="GO:0008408">
    <property type="term" value="F:3'-5' exonuclease activity"/>
    <property type="evidence" value="ECO:0007669"/>
    <property type="project" value="InterPro"/>
</dbReference>
<reference evidence="5" key="1">
    <citation type="submission" date="2013-01" db="EMBL/GenBank/DDBJ databases">
        <title>Draft Genome Sequence of a Mulberry Tree, Morus notabilis C.K. Schneid.</title>
        <authorList>
            <person name="He N."/>
            <person name="Zhao S."/>
        </authorList>
    </citation>
    <scope>NUCLEOTIDE SEQUENCE</scope>
</reference>
<keyword evidence="2" id="KW-0378">Hydrolase</keyword>
<dbReference type="OrthoDB" id="1920326at2759"/>
<organism evidence="4 5">
    <name type="scientific">Morus notabilis</name>
    <dbReference type="NCBI Taxonomy" id="981085"/>
    <lineage>
        <taxon>Eukaryota</taxon>
        <taxon>Viridiplantae</taxon>
        <taxon>Streptophyta</taxon>
        <taxon>Embryophyta</taxon>
        <taxon>Tracheophyta</taxon>
        <taxon>Spermatophyta</taxon>
        <taxon>Magnoliopsida</taxon>
        <taxon>eudicotyledons</taxon>
        <taxon>Gunneridae</taxon>
        <taxon>Pentapetalae</taxon>
        <taxon>rosids</taxon>
        <taxon>fabids</taxon>
        <taxon>Rosales</taxon>
        <taxon>Moraceae</taxon>
        <taxon>Moreae</taxon>
        <taxon>Morus</taxon>
    </lineage>
</organism>
<dbReference type="InterPro" id="IPR012337">
    <property type="entry name" value="RNaseH-like_sf"/>
</dbReference>
<dbReference type="PANTHER" id="PTHR13620:SF105">
    <property type="entry name" value="OS01G0737700 PROTEIN"/>
    <property type="match status" value="1"/>
</dbReference>
<evidence type="ECO:0000313" key="5">
    <source>
        <dbReference type="Proteomes" id="UP000030645"/>
    </source>
</evidence>
<protein>
    <submittedName>
        <fullName evidence="4">Werner Syndrome-like exonuclease</fullName>
    </submittedName>
</protein>
<dbReference type="KEGG" id="mnt:21410487"/>
<evidence type="ECO:0000313" key="4">
    <source>
        <dbReference type="EMBL" id="EXC30707.1"/>
    </source>
</evidence>
<gene>
    <name evidence="4" type="ORF">L484_027882</name>
</gene>
<dbReference type="InterPro" id="IPR002562">
    <property type="entry name" value="3'-5'_exonuclease_dom"/>
</dbReference>
<dbReference type="CDD" id="cd06141">
    <property type="entry name" value="WRN_exo"/>
    <property type="match status" value="1"/>
</dbReference>
<dbReference type="GO" id="GO:0005737">
    <property type="term" value="C:cytoplasm"/>
    <property type="evidence" value="ECO:0007669"/>
    <property type="project" value="TreeGrafter"/>
</dbReference>
<dbReference type="InterPro" id="IPR036397">
    <property type="entry name" value="RNaseH_sf"/>
</dbReference>